<evidence type="ECO:0000313" key="3">
    <source>
        <dbReference type="Proteomes" id="UP000887116"/>
    </source>
</evidence>
<proteinExistence type="predicted"/>
<reference evidence="2" key="1">
    <citation type="submission" date="2020-07" db="EMBL/GenBank/DDBJ databases">
        <title>Multicomponent nature underlies the extraordinary mechanical properties of spider dragline silk.</title>
        <authorList>
            <person name="Kono N."/>
            <person name="Nakamura H."/>
            <person name="Mori M."/>
            <person name="Yoshida Y."/>
            <person name="Ohtoshi R."/>
            <person name="Malay A.D."/>
            <person name="Moran D.A.P."/>
            <person name="Tomita M."/>
            <person name="Numata K."/>
            <person name="Arakawa K."/>
        </authorList>
    </citation>
    <scope>NUCLEOTIDE SEQUENCE</scope>
</reference>
<feature type="compositionally biased region" description="Low complexity" evidence="1">
    <location>
        <begin position="58"/>
        <end position="70"/>
    </location>
</feature>
<accession>A0A8X6LWB6</accession>
<dbReference type="Proteomes" id="UP000887116">
    <property type="component" value="Unassembled WGS sequence"/>
</dbReference>
<gene>
    <name evidence="2" type="ORF">TNCT_195501</name>
</gene>
<keyword evidence="3" id="KW-1185">Reference proteome</keyword>
<sequence>MKQSLCFSPPPDIEPSERESRSVIFGDSSRINRGFSPITQAQGEREGSALNRNRQHSSHSGLHSSSPSGGCRNNVKDPFNLAEKCRRLL</sequence>
<protein>
    <submittedName>
        <fullName evidence="2">Uncharacterized protein</fullName>
    </submittedName>
</protein>
<evidence type="ECO:0000313" key="2">
    <source>
        <dbReference type="EMBL" id="GFR22374.1"/>
    </source>
</evidence>
<evidence type="ECO:0000256" key="1">
    <source>
        <dbReference type="SAM" id="MobiDB-lite"/>
    </source>
</evidence>
<name>A0A8X6LWB6_TRICU</name>
<feature type="region of interest" description="Disordered" evidence="1">
    <location>
        <begin position="1"/>
        <end position="77"/>
    </location>
</feature>
<dbReference type="AlphaFoldDB" id="A0A8X6LWB6"/>
<organism evidence="2 3">
    <name type="scientific">Trichonephila clavata</name>
    <name type="common">Joro spider</name>
    <name type="synonym">Nephila clavata</name>
    <dbReference type="NCBI Taxonomy" id="2740835"/>
    <lineage>
        <taxon>Eukaryota</taxon>
        <taxon>Metazoa</taxon>
        <taxon>Ecdysozoa</taxon>
        <taxon>Arthropoda</taxon>
        <taxon>Chelicerata</taxon>
        <taxon>Arachnida</taxon>
        <taxon>Araneae</taxon>
        <taxon>Araneomorphae</taxon>
        <taxon>Entelegynae</taxon>
        <taxon>Araneoidea</taxon>
        <taxon>Nephilidae</taxon>
        <taxon>Trichonephila</taxon>
    </lineage>
</organism>
<comment type="caution">
    <text evidence="2">The sequence shown here is derived from an EMBL/GenBank/DDBJ whole genome shotgun (WGS) entry which is preliminary data.</text>
</comment>
<dbReference type="EMBL" id="BMAO01038072">
    <property type="protein sequence ID" value="GFR22374.1"/>
    <property type="molecule type" value="Genomic_DNA"/>
</dbReference>